<dbReference type="Pfam" id="PF03466">
    <property type="entry name" value="LysR_substrate"/>
    <property type="match status" value="1"/>
</dbReference>
<dbReference type="InterPro" id="IPR036390">
    <property type="entry name" value="WH_DNA-bd_sf"/>
</dbReference>
<evidence type="ECO:0000259" key="5">
    <source>
        <dbReference type="PROSITE" id="PS50931"/>
    </source>
</evidence>
<dbReference type="InterPro" id="IPR000847">
    <property type="entry name" value="LysR_HTH_N"/>
</dbReference>
<dbReference type="InterPro" id="IPR005119">
    <property type="entry name" value="LysR_subst-bd"/>
</dbReference>
<organism evidence="6 7">
    <name type="scientific">Gallaecimonas pentaromativorans</name>
    <dbReference type="NCBI Taxonomy" id="584787"/>
    <lineage>
        <taxon>Bacteria</taxon>
        <taxon>Pseudomonadati</taxon>
        <taxon>Pseudomonadota</taxon>
        <taxon>Gammaproteobacteria</taxon>
        <taxon>Enterobacterales</taxon>
        <taxon>Gallaecimonadaceae</taxon>
        <taxon>Gallaecimonas</taxon>
    </lineage>
</organism>
<dbReference type="PROSITE" id="PS50931">
    <property type="entry name" value="HTH_LYSR"/>
    <property type="match status" value="1"/>
</dbReference>
<evidence type="ECO:0000313" key="6">
    <source>
        <dbReference type="EMBL" id="ROQ19113.1"/>
    </source>
</evidence>
<evidence type="ECO:0000256" key="3">
    <source>
        <dbReference type="ARBA" id="ARBA00023125"/>
    </source>
</evidence>
<dbReference type="AlphaFoldDB" id="A0A3N1NSJ1"/>
<dbReference type="EMBL" id="RJUL01000012">
    <property type="protein sequence ID" value="ROQ19113.1"/>
    <property type="molecule type" value="Genomic_DNA"/>
</dbReference>
<dbReference type="Gene3D" id="3.40.190.10">
    <property type="entry name" value="Periplasmic binding protein-like II"/>
    <property type="match status" value="2"/>
</dbReference>
<dbReference type="SUPFAM" id="SSF53850">
    <property type="entry name" value="Periplasmic binding protein-like II"/>
    <property type="match status" value="1"/>
</dbReference>
<comment type="similarity">
    <text evidence="1">Belongs to the LysR transcriptional regulatory family.</text>
</comment>
<keyword evidence="3" id="KW-0238">DNA-binding</keyword>
<keyword evidence="2" id="KW-0805">Transcription regulation</keyword>
<keyword evidence="4" id="KW-0804">Transcription</keyword>
<dbReference type="InterPro" id="IPR050389">
    <property type="entry name" value="LysR-type_TF"/>
</dbReference>
<dbReference type="GO" id="GO:0003700">
    <property type="term" value="F:DNA-binding transcription factor activity"/>
    <property type="evidence" value="ECO:0007669"/>
    <property type="project" value="InterPro"/>
</dbReference>
<gene>
    <name evidence="6" type="ORF">EDC28_11233</name>
</gene>
<dbReference type="InterPro" id="IPR036388">
    <property type="entry name" value="WH-like_DNA-bd_sf"/>
</dbReference>
<evidence type="ECO:0000313" key="7">
    <source>
        <dbReference type="Proteomes" id="UP000268033"/>
    </source>
</evidence>
<dbReference type="PANTHER" id="PTHR30118">
    <property type="entry name" value="HTH-TYPE TRANSCRIPTIONAL REGULATOR LEUO-RELATED"/>
    <property type="match status" value="1"/>
</dbReference>
<dbReference type="GO" id="GO:0003677">
    <property type="term" value="F:DNA binding"/>
    <property type="evidence" value="ECO:0007669"/>
    <property type="project" value="UniProtKB-KW"/>
</dbReference>
<evidence type="ECO:0000256" key="1">
    <source>
        <dbReference type="ARBA" id="ARBA00009437"/>
    </source>
</evidence>
<dbReference type="RefSeq" id="WP_123422548.1">
    <property type="nucleotide sequence ID" value="NZ_JBLXAC010000012.1"/>
</dbReference>
<dbReference type="PRINTS" id="PR00039">
    <property type="entry name" value="HTHLYSR"/>
</dbReference>
<protein>
    <submittedName>
        <fullName evidence="6">LysR family transcriptional regulator</fullName>
    </submittedName>
</protein>
<comment type="caution">
    <text evidence="6">The sequence shown here is derived from an EMBL/GenBank/DDBJ whole genome shotgun (WGS) entry which is preliminary data.</text>
</comment>
<reference evidence="6 7" key="1">
    <citation type="submission" date="2018-11" db="EMBL/GenBank/DDBJ databases">
        <title>Genomic Encyclopedia of Type Strains, Phase IV (KMG-IV): sequencing the most valuable type-strain genomes for metagenomic binning, comparative biology and taxonomic classification.</title>
        <authorList>
            <person name="Goeker M."/>
        </authorList>
    </citation>
    <scope>NUCLEOTIDE SEQUENCE [LARGE SCALE GENOMIC DNA]</scope>
    <source>
        <strain evidence="6 7">DSM 21945</strain>
    </source>
</reference>
<proteinExistence type="inferred from homology"/>
<evidence type="ECO:0000256" key="2">
    <source>
        <dbReference type="ARBA" id="ARBA00023015"/>
    </source>
</evidence>
<dbReference type="Proteomes" id="UP000268033">
    <property type="component" value="Unassembled WGS sequence"/>
</dbReference>
<dbReference type="Gene3D" id="1.10.10.10">
    <property type="entry name" value="Winged helix-like DNA-binding domain superfamily/Winged helix DNA-binding domain"/>
    <property type="match status" value="1"/>
</dbReference>
<feature type="domain" description="HTH lysR-type" evidence="5">
    <location>
        <begin position="7"/>
        <end position="64"/>
    </location>
</feature>
<keyword evidence="7" id="KW-1185">Reference proteome</keyword>
<dbReference type="STRING" id="584787.GCA_001247655_02226"/>
<accession>A0A3N1NSJ1</accession>
<evidence type="ECO:0000256" key="4">
    <source>
        <dbReference type="ARBA" id="ARBA00023163"/>
    </source>
</evidence>
<name>A0A3N1NSJ1_9GAMM</name>
<dbReference type="PANTHER" id="PTHR30118:SF15">
    <property type="entry name" value="TRANSCRIPTIONAL REGULATORY PROTEIN"/>
    <property type="match status" value="1"/>
</dbReference>
<dbReference type="SUPFAM" id="SSF46785">
    <property type="entry name" value="Winged helix' DNA-binding domain"/>
    <property type="match status" value="1"/>
</dbReference>
<dbReference type="Pfam" id="PF00126">
    <property type="entry name" value="HTH_1"/>
    <property type="match status" value="1"/>
</dbReference>
<sequence>MINFQGLDLNLLMTLDVLLKERNVTRAAQRLHLSQPSVSVQLKKLREMFGDPLLLPGPRGMTPTALAESLQAPLADALTALEQAVQPAREFDPTTAKGTWRLAAADYGEATILRRALPSILRQAPQCRIAVSQVKPRTLAASMESGELELAFHTADAAPPGLKSSALFTEHYVLAGRKDHPQLQQPLDMDRFCHLEHVMVSPNGGGFSGGTDQVLAMLGHKRKVVLSVPHFNFLCQLLESSDLVAMVPSRLIPGTGLKTHPVPFQAPSFQMVMLWHEKHHNDAAHRWLRQSIRDSVKAQGAPSS</sequence>